<dbReference type="Proteomes" id="UP001500879">
    <property type="component" value="Unassembled WGS sequence"/>
</dbReference>
<proteinExistence type="predicted"/>
<evidence type="ECO:0000313" key="1">
    <source>
        <dbReference type="EMBL" id="GAA0411716.1"/>
    </source>
</evidence>
<accession>A0ABP3INB8</accession>
<keyword evidence="2" id="KW-1185">Reference proteome</keyword>
<evidence type="ECO:0000313" key="2">
    <source>
        <dbReference type="Proteomes" id="UP001500879"/>
    </source>
</evidence>
<dbReference type="RefSeq" id="WP_344025439.1">
    <property type="nucleotide sequence ID" value="NZ_BAAABX010000042.1"/>
</dbReference>
<comment type="caution">
    <text evidence="1">The sequence shown here is derived from an EMBL/GenBank/DDBJ whole genome shotgun (WGS) entry which is preliminary data.</text>
</comment>
<reference evidence="2" key="1">
    <citation type="journal article" date="2019" name="Int. J. Syst. Evol. Microbiol.">
        <title>The Global Catalogue of Microorganisms (GCM) 10K type strain sequencing project: providing services to taxonomists for standard genome sequencing and annotation.</title>
        <authorList>
            <consortium name="The Broad Institute Genomics Platform"/>
            <consortium name="The Broad Institute Genome Sequencing Center for Infectious Disease"/>
            <person name="Wu L."/>
            <person name="Ma J."/>
        </authorList>
    </citation>
    <scope>NUCLEOTIDE SEQUENCE [LARGE SCALE GENOMIC DNA]</scope>
    <source>
        <strain evidence="2">JCM 4788</strain>
    </source>
</reference>
<name>A0ABP3INB8_9ACTN</name>
<sequence>MTEYGVFYDGECIAATLYSPAEAETVRMEFVADDPVSLPSRYTVHVMCMEHRDAEQARGHCDQCAEMYGY</sequence>
<gene>
    <name evidence="1" type="ORF">GCM10010357_36010</name>
</gene>
<dbReference type="EMBL" id="BAAABX010000042">
    <property type="protein sequence ID" value="GAA0411716.1"/>
    <property type="molecule type" value="Genomic_DNA"/>
</dbReference>
<organism evidence="1 2">
    <name type="scientific">Streptomyces luteireticuli</name>
    <dbReference type="NCBI Taxonomy" id="173858"/>
    <lineage>
        <taxon>Bacteria</taxon>
        <taxon>Bacillati</taxon>
        <taxon>Actinomycetota</taxon>
        <taxon>Actinomycetes</taxon>
        <taxon>Kitasatosporales</taxon>
        <taxon>Streptomycetaceae</taxon>
        <taxon>Streptomyces</taxon>
    </lineage>
</organism>
<protein>
    <submittedName>
        <fullName evidence="1">Uncharacterized protein</fullName>
    </submittedName>
</protein>